<keyword evidence="3" id="KW-0378">Hydrolase</keyword>
<dbReference type="NCBIfam" id="NF004127">
    <property type="entry name" value="PRK05617.1"/>
    <property type="match status" value="1"/>
</dbReference>
<dbReference type="OrthoDB" id="1737613at2759"/>
<dbReference type="GO" id="GO:0006574">
    <property type="term" value="P:L-valine catabolic process"/>
    <property type="evidence" value="ECO:0007669"/>
    <property type="project" value="TreeGrafter"/>
</dbReference>
<dbReference type="Proteomes" id="UP000283269">
    <property type="component" value="Unassembled WGS sequence"/>
</dbReference>
<gene>
    <name evidence="5" type="ORF">CVT25_015240</name>
</gene>
<dbReference type="GO" id="GO:0005739">
    <property type="term" value="C:mitochondrion"/>
    <property type="evidence" value="ECO:0007669"/>
    <property type="project" value="TreeGrafter"/>
</dbReference>
<evidence type="ECO:0000256" key="2">
    <source>
        <dbReference type="ARBA" id="ARBA00011915"/>
    </source>
</evidence>
<name>A0A409XR06_PSICY</name>
<evidence type="ECO:0000313" key="6">
    <source>
        <dbReference type="Proteomes" id="UP000283269"/>
    </source>
</evidence>
<protein>
    <recommendedName>
        <fullName evidence="2">3-hydroxyisobutyryl-CoA hydrolase</fullName>
        <ecNumber evidence="2">3.1.2.4</ecNumber>
    </recommendedName>
</protein>
<dbReference type="FunCoup" id="A0A409XR06">
    <property type="interactions" value="339"/>
</dbReference>
<evidence type="ECO:0000256" key="1">
    <source>
        <dbReference type="ARBA" id="ARBA00001709"/>
    </source>
</evidence>
<dbReference type="PANTHER" id="PTHR43176:SF3">
    <property type="entry name" value="3-HYDROXYISOBUTYRYL-COA HYDROLASE, MITOCHONDRIAL"/>
    <property type="match status" value="1"/>
</dbReference>
<dbReference type="EMBL" id="NHYD01000797">
    <property type="protein sequence ID" value="PPQ93242.1"/>
    <property type="molecule type" value="Genomic_DNA"/>
</dbReference>
<dbReference type="InterPro" id="IPR045004">
    <property type="entry name" value="ECH_dom"/>
</dbReference>
<dbReference type="InParanoid" id="A0A409XR06"/>
<dbReference type="STRING" id="93625.A0A409XR06"/>
<reference evidence="5 6" key="1">
    <citation type="journal article" date="2018" name="Evol. Lett.">
        <title>Horizontal gene cluster transfer increased hallucinogenic mushroom diversity.</title>
        <authorList>
            <person name="Reynolds H.T."/>
            <person name="Vijayakumar V."/>
            <person name="Gluck-Thaler E."/>
            <person name="Korotkin H.B."/>
            <person name="Matheny P.B."/>
            <person name="Slot J.C."/>
        </authorList>
    </citation>
    <scope>NUCLEOTIDE SEQUENCE [LARGE SCALE GENOMIC DNA]</scope>
    <source>
        <strain evidence="5 6">2631</strain>
    </source>
</reference>
<dbReference type="Pfam" id="PF16113">
    <property type="entry name" value="ECH_2"/>
    <property type="match status" value="1"/>
</dbReference>
<evidence type="ECO:0000313" key="5">
    <source>
        <dbReference type="EMBL" id="PPQ93242.1"/>
    </source>
</evidence>
<evidence type="ECO:0000256" key="3">
    <source>
        <dbReference type="ARBA" id="ARBA00022801"/>
    </source>
</evidence>
<dbReference type="CDD" id="cd06558">
    <property type="entry name" value="crotonase-like"/>
    <property type="match status" value="1"/>
</dbReference>
<dbReference type="GO" id="GO:0003860">
    <property type="term" value="F:3-hydroxyisobutyryl-CoA hydrolase activity"/>
    <property type="evidence" value="ECO:0007669"/>
    <property type="project" value="UniProtKB-EC"/>
</dbReference>
<comment type="caution">
    <text evidence="5">The sequence shown here is derived from an EMBL/GenBank/DDBJ whole genome shotgun (WGS) entry which is preliminary data.</text>
</comment>
<sequence length="505" mass="55191">MSRGSVRVACQRTTAIGQHMMSTSTTLSSDDVSGLANLFFLLLTDTFKPTVLFESNSSLRTYILNRPSKLNALDDTMLSTLRPKIEEWSSSDLCGTIVARGNGRAFCIGGDVGSVANKAADPATRPLATEFFKREFELDFILAALKKPYIAILDGMTMGGGVGLAANAPFRIATEKTVYAMPETKIGYCPDVGGSYFLSRLDGEIGTYLALTSDTISGRAVFEHGLATHYIPSRRIPMLLDRLAELNQPHASLVDRTIEDLSAEREPTETPAPFTGAKRVALDYAFRHNKVEAIINDLEIFSNGEDAEIAKWASDTLTMLHQRSPTSLKVALQAIRRGSKLSLLQSLEMELRIATAFCHGASPDFQTGVDAVIFKKTKERPNWSPSTLKEVSAEIVSRFFDPKSPFLSSAPSLSFPAELTSGTISNPLKYALPTEEEIGSVVTGSHASGGGLGLRFDELLARFAELRPGKMGVKEKLLEVVQRRCELTDNADGNQVWLKWKHQSK</sequence>
<dbReference type="AlphaFoldDB" id="A0A409XR06"/>
<comment type="catalytic activity">
    <reaction evidence="1">
        <text>3-hydroxy-2-methylpropanoyl-CoA + H2O = 3-hydroxy-2-methylpropanoate + CoA + H(+)</text>
        <dbReference type="Rhea" id="RHEA:20888"/>
        <dbReference type="ChEBI" id="CHEBI:11805"/>
        <dbReference type="ChEBI" id="CHEBI:15377"/>
        <dbReference type="ChEBI" id="CHEBI:15378"/>
        <dbReference type="ChEBI" id="CHEBI:57287"/>
        <dbReference type="ChEBI" id="CHEBI:57340"/>
        <dbReference type="EC" id="3.1.2.4"/>
    </reaction>
</comment>
<dbReference type="SUPFAM" id="SSF52096">
    <property type="entry name" value="ClpP/crotonase"/>
    <property type="match status" value="1"/>
</dbReference>
<dbReference type="Gene3D" id="3.90.226.10">
    <property type="entry name" value="2-enoyl-CoA Hydratase, Chain A, domain 1"/>
    <property type="match status" value="1"/>
</dbReference>
<proteinExistence type="predicted"/>
<accession>A0A409XR06</accession>
<dbReference type="PANTHER" id="PTHR43176">
    <property type="entry name" value="3-HYDROXYISOBUTYRYL-COA HYDROLASE-RELATED"/>
    <property type="match status" value="1"/>
</dbReference>
<evidence type="ECO:0000259" key="4">
    <source>
        <dbReference type="Pfam" id="PF16113"/>
    </source>
</evidence>
<organism evidence="5 6">
    <name type="scientific">Psilocybe cyanescens</name>
    <dbReference type="NCBI Taxonomy" id="93625"/>
    <lineage>
        <taxon>Eukaryota</taxon>
        <taxon>Fungi</taxon>
        <taxon>Dikarya</taxon>
        <taxon>Basidiomycota</taxon>
        <taxon>Agaricomycotina</taxon>
        <taxon>Agaricomycetes</taxon>
        <taxon>Agaricomycetidae</taxon>
        <taxon>Agaricales</taxon>
        <taxon>Agaricineae</taxon>
        <taxon>Strophariaceae</taxon>
        <taxon>Psilocybe</taxon>
    </lineage>
</organism>
<feature type="domain" description="Enoyl-CoA hydratase/isomerase" evidence="4">
    <location>
        <begin position="60"/>
        <end position="400"/>
    </location>
</feature>
<keyword evidence="6" id="KW-1185">Reference proteome</keyword>
<dbReference type="InterPro" id="IPR029045">
    <property type="entry name" value="ClpP/crotonase-like_dom_sf"/>
</dbReference>
<dbReference type="EC" id="3.1.2.4" evidence="2"/>
<dbReference type="InterPro" id="IPR032259">
    <property type="entry name" value="HIBYL-CoA-H"/>
</dbReference>